<dbReference type="AlphaFoldDB" id="A0A1B1UDT0"/>
<evidence type="ECO:0000256" key="5">
    <source>
        <dbReference type="ARBA" id="ARBA00022692"/>
    </source>
</evidence>
<gene>
    <name evidence="19" type="ORF">LMTR13_12685</name>
</gene>
<feature type="transmembrane region" description="Helical" evidence="14">
    <location>
        <begin position="12"/>
        <end position="38"/>
    </location>
</feature>
<keyword evidence="7" id="KW-0677">Repeat</keyword>
<evidence type="ECO:0000256" key="12">
    <source>
        <dbReference type="ARBA" id="ARBA00023122"/>
    </source>
</evidence>
<sequence length="405" mass="44322">MFDRSLTLFRLFGFRVGIDASWLLLAVLIVWTLSVGYFPQSFPGREPASYWAMGVAGLLGLAVSIVLHELAHAVVARRYDMPIRGITLFVFGGVAEMEDEPTSAKGEFLMAVAGPIMSLGLAVFFYLLVLLVPGGVSIADGEMALSAHAVVLLYLAGINCILAIFNVVPAFPLDGGRMLRAALWAWSDDILWATRIAARAGWAFGFLLMAAGLFAFVTGSVVGGIWWFILGLFVQMAASSHLEHHVRRSILAGIPVSAVMRRDPISVAPALTLDRLLDEYFLRHYFKEFPVVDDRRLVGCVSLEALRDKAAPTLARQQVSGVMQVCGEDNTISPETDASRALYKMQRGRRDHLLVARDGQLVGVLSLRDLLSYLGIRQELEQLTSRDGRAGTIVARRAPFASRNS</sequence>
<dbReference type="InterPro" id="IPR016483">
    <property type="entry name" value="UCP006404_Pept_M50_CBS"/>
</dbReference>
<keyword evidence="5 14" id="KW-0812">Transmembrane</keyword>
<dbReference type="KEGG" id="bic:LMTR13_12685"/>
<dbReference type="PANTHER" id="PTHR39188">
    <property type="entry name" value="MEMBRANE-ASSOCIATED ZINC METALLOPROTEASE M50B"/>
    <property type="match status" value="1"/>
</dbReference>
<evidence type="ECO:0000256" key="2">
    <source>
        <dbReference type="ARBA" id="ARBA00007931"/>
    </source>
</evidence>
<protein>
    <recommendedName>
        <fullName evidence="14">Zinc metalloprotease</fullName>
    </recommendedName>
</protein>
<dbReference type="PANTHER" id="PTHR39188:SF3">
    <property type="entry name" value="STAGE IV SPORULATION PROTEIN FB"/>
    <property type="match status" value="1"/>
</dbReference>
<evidence type="ECO:0000256" key="11">
    <source>
        <dbReference type="ARBA" id="ARBA00023049"/>
    </source>
</evidence>
<keyword evidence="20" id="KW-1185">Reference proteome</keyword>
<dbReference type="GO" id="GO:0006508">
    <property type="term" value="P:proteolysis"/>
    <property type="evidence" value="ECO:0007669"/>
    <property type="project" value="UniProtKB-KW"/>
</dbReference>
<evidence type="ECO:0000256" key="6">
    <source>
        <dbReference type="ARBA" id="ARBA00022723"/>
    </source>
</evidence>
<evidence type="ECO:0000256" key="1">
    <source>
        <dbReference type="ARBA" id="ARBA00004651"/>
    </source>
</evidence>
<dbReference type="GO" id="GO:0046872">
    <property type="term" value="F:metal ion binding"/>
    <property type="evidence" value="ECO:0007669"/>
    <property type="project" value="UniProtKB-UniRule"/>
</dbReference>
<evidence type="ECO:0000256" key="17">
    <source>
        <dbReference type="PROSITE-ProRule" id="PRU00703"/>
    </source>
</evidence>
<dbReference type="PROSITE" id="PS51371">
    <property type="entry name" value="CBS"/>
    <property type="match status" value="2"/>
</dbReference>
<dbReference type="Gene3D" id="3.10.580.10">
    <property type="entry name" value="CBS-domain"/>
    <property type="match status" value="2"/>
</dbReference>
<evidence type="ECO:0000256" key="15">
    <source>
        <dbReference type="PIRSR" id="PIRSR006404-1"/>
    </source>
</evidence>
<dbReference type="GO" id="GO:0005886">
    <property type="term" value="C:plasma membrane"/>
    <property type="evidence" value="ECO:0007669"/>
    <property type="project" value="UniProtKB-SubCell"/>
</dbReference>
<dbReference type="InterPro" id="IPR008915">
    <property type="entry name" value="Peptidase_M50"/>
</dbReference>
<evidence type="ECO:0000256" key="14">
    <source>
        <dbReference type="PIRNR" id="PIRNR006404"/>
    </source>
</evidence>
<keyword evidence="4 14" id="KW-0645">Protease</keyword>
<dbReference type="CDD" id="cd06164">
    <property type="entry name" value="S2P-M50_SpoIVFB_CBS"/>
    <property type="match status" value="1"/>
</dbReference>
<comment type="cofactor">
    <cofactor evidence="14 16">
        <name>Zn(2+)</name>
        <dbReference type="ChEBI" id="CHEBI:29105"/>
    </cofactor>
    <text evidence="14 16">Binds 1 zinc ion per subunit.</text>
</comment>
<feature type="active site" evidence="15">
    <location>
        <position position="69"/>
    </location>
</feature>
<evidence type="ECO:0000259" key="18">
    <source>
        <dbReference type="PROSITE" id="PS51371"/>
    </source>
</evidence>
<dbReference type="PIRSF" id="PIRSF006404">
    <property type="entry name" value="UCP006404_Pept_M50_CBS"/>
    <property type="match status" value="1"/>
</dbReference>
<keyword evidence="13 14" id="KW-0472">Membrane</keyword>
<feature type="binding site" evidence="16">
    <location>
        <position position="174"/>
    </location>
    <ligand>
        <name>Zn(2+)</name>
        <dbReference type="ChEBI" id="CHEBI:29105"/>
        <note>catalytic</note>
    </ligand>
</feature>
<dbReference type="InterPro" id="IPR000644">
    <property type="entry name" value="CBS_dom"/>
</dbReference>
<dbReference type="GO" id="GO:0008237">
    <property type="term" value="F:metallopeptidase activity"/>
    <property type="evidence" value="ECO:0007669"/>
    <property type="project" value="UniProtKB-UniRule"/>
</dbReference>
<dbReference type="SMART" id="SM00116">
    <property type="entry name" value="CBS"/>
    <property type="match status" value="2"/>
</dbReference>
<feature type="transmembrane region" description="Helical" evidence="14">
    <location>
        <begin position="151"/>
        <end position="171"/>
    </location>
</feature>
<evidence type="ECO:0000256" key="9">
    <source>
        <dbReference type="ARBA" id="ARBA00022833"/>
    </source>
</evidence>
<dbReference type="EMBL" id="CP016428">
    <property type="protein sequence ID" value="ANW00901.1"/>
    <property type="molecule type" value="Genomic_DNA"/>
</dbReference>
<evidence type="ECO:0000256" key="7">
    <source>
        <dbReference type="ARBA" id="ARBA00022737"/>
    </source>
</evidence>
<feature type="transmembrane region" description="Helical" evidence="14">
    <location>
        <begin position="108"/>
        <end position="131"/>
    </location>
</feature>
<keyword evidence="12 17" id="KW-0129">CBS domain</keyword>
<evidence type="ECO:0000313" key="20">
    <source>
        <dbReference type="Proteomes" id="UP000092839"/>
    </source>
</evidence>
<evidence type="ECO:0000256" key="10">
    <source>
        <dbReference type="ARBA" id="ARBA00022989"/>
    </source>
</evidence>
<evidence type="ECO:0000256" key="3">
    <source>
        <dbReference type="ARBA" id="ARBA00022475"/>
    </source>
</evidence>
<organism evidence="19 20">
    <name type="scientific">Bradyrhizobium icense</name>
    <dbReference type="NCBI Taxonomy" id="1274631"/>
    <lineage>
        <taxon>Bacteria</taxon>
        <taxon>Pseudomonadati</taxon>
        <taxon>Pseudomonadota</taxon>
        <taxon>Alphaproteobacteria</taxon>
        <taxon>Hyphomicrobiales</taxon>
        <taxon>Nitrobacteraceae</taxon>
        <taxon>Bradyrhizobium</taxon>
    </lineage>
</organism>
<feature type="transmembrane region" description="Helical" evidence="14">
    <location>
        <begin position="50"/>
        <end position="71"/>
    </location>
</feature>
<keyword evidence="11 14" id="KW-0482">Metalloprotease</keyword>
<feature type="domain" description="CBS" evidence="18">
    <location>
        <begin position="323"/>
        <end position="382"/>
    </location>
</feature>
<accession>A0A1B1UDT0</accession>
<evidence type="ECO:0000256" key="8">
    <source>
        <dbReference type="ARBA" id="ARBA00022801"/>
    </source>
</evidence>
<dbReference type="STRING" id="1274631.LMTR13_12685"/>
<dbReference type="Pfam" id="PF02163">
    <property type="entry name" value="Peptidase_M50"/>
    <property type="match status" value="2"/>
</dbReference>
<dbReference type="Proteomes" id="UP000092839">
    <property type="component" value="Chromosome"/>
</dbReference>
<comment type="subcellular location">
    <subcellularLocation>
        <location evidence="1 14">Cell membrane</location>
        <topology evidence="1 14">Multi-pass membrane protein</topology>
    </subcellularLocation>
</comment>
<feature type="domain" description="CBS" evidence="18">
    <location>
        <begin position="260"/>
        <end position="316"/>
    </location>
</feature>
<evidence type="ECO:0000256" key="16">
    <source>
        <dbReference type="PIRSR" id="PIRSR006404-2"/>
    </source>
</evidence>
<keyword evidence="8 14" id="KW-0378">Hydrolase</keyword>
<feature type="binding site" evidence="16">
    <location>
        <position position="68"/>
    </location>
    <ligand>
        <name>Zn(2+)</name>
        <dbReference type="ChEBI" id="CHEBI:29105"/>
        <note>catalytic</note>
    </ligand>
</feature>
<keyword evidence="6 14" id="KW-0479">Metal-binding</keyword>
<dbReference type="OrthoDB" id="9781963at2"/>
<proteinExistence type="inferred from homology"/>
<keyword evidence="10 14" id="KW-1133">Transmembrane helix</keyword>
<evidence type="ECO:0000313" key="19">
    <source>
        <dbReference type="EMBL" id="ANW00901.1"/>
    </source>
</evidence>
<keyword evidence="3 14" id="KW-1003">Cell membrane</keyword>
<keyword evidence="9 14" id="KW-0862">Zinc</keyword>
<name>A0A1B1UDT0_9BRAD</name>
<dbReference type="RefSeq" id="WP_065728172.1">
    <property type="nucleotide sequence ID" value="NZ_CP016428.1"/>
</dbReference>
<dbReference type="SUPFAM" id="SSF54631">
    <property type="entry name" value="CBS-domain pair"/>
    <property type="match status" value="1"/>
</dbReference>
<comment type="similarity">
    <text evidence="2 14">Belongs to the peptidase M50B family.</text>
</comment>
<feature type="binding site" evidence="16">
    <location>
        <position position="72"/>
    </location>
    <ligand>
        <name>Zn(2+)</name>
        <dbReference type="ChEBI" id="CHEBI:29105"/>
        <note>catalytic</note>
    </ligand>
</feature>
<reference evidence="19 20" key="1">
    <citation type="submission" date="2016-07" db="EMBL/GenBank/DDBJ databases">
        <title>Complete genome sequence of Bradyrhizobium icense LMTR 13T, a potential inoculant strain isolated from lima bean (Phaseolus lunatus) in Peru.</title>
        <authorList>
            <person name="Ormeno-Orrillo E."/>
            <person name="Duran D."/>
            <person name="Rogel M.A."/>
            <person name="Rey L."/>
            <person name="Imperial J."/>
            <person name="Ruiz-Argueso T."/>
            <person name="Martinez-Romero E."/>
        </authorList>
    </citation>
    <scope>NUCLEOTIDE SEQUENCE [LARGE SCALE GENOMIC DNA]</scope>
    <source>
        <strain evidence="19 20">LMTR 13</strain>
    </source>
</reference>
<feature type="transmembrane region" description="Helical" evidence="14">
    <location>
        <begin position="200"/>
        <end position="218"/>
    </location>
</feature>
<evidence type="ECO:0000256" key="4">
    <source>
        <dbReference type="ARBA" id="ARBA00022670"/>
    </source>
</evidence>
<evidence type="ECO:0000256" key="13">
    <source>
        <dbReference type="ARBA" id="ARBA00023136"/>
    </source>
</evidence>
<dbReference type="Pfam" id="PF00571">
    <property type="entry name" value="CBS"/>
    <property type="match status" value="2"/>
</dbReference>
<dbReference type="InterPro" id="IPR046342">
    <property type="entry name" value="CBS_dom_sf"/>
</dbReference>